<dbReference type="AlphaFoldDB" id="A0A938BP79"/>
<accession>A0A938BP79</accession>
<gene>
    <name evidence="1" type="ORF">FJZ00_13450</name>
</gene>
<protein>
    <submittedName>
        <fullName evidence="1">Uncharacterized protein</fullName>
    </submittedName>
</protein>
<proteinExistence type="predicted"/>
<dbReference type="EMBL" id="VGJX01000884">
    <property type="protein sequence ID" value="MBM3276153.1"/>
    <property type="molecule type" value="Genomic_DNA"/>
</dbReference>
<reference evidence="1 2" key="1">
    <citation type="submission" date="2019-03" db="EMBL/GenBank/DDBJ databases">
        <title>Lake Tanganyika Metagenome-Assembled Genomes (MAGs).</title>
        <authorList>
            <person name="Tran P."/>
        </authorList>
    </citation>
    <scope>NUCLEOTIDE SEQUENCE [LARGE SCALE GENOMIC DNA]</scope>
    <source>
        <strain evidence="1">K_DeepCast_65m_m2_236</strain>
    </source>
</reference>
<evidence type="ECO:0000313" key="1">
    <source>
        <dbReference type="EMBL" id="MBM3276153.1"/>
    </source>
</evidence>
<name>A0A938BP79_9BACT</name>
<evidence type="ECO:0000313" key="2">
    <source>
        <dbReference type="Proteomes" id="UP000703893"/>
    </source>
</evidence>
<dbReference type="Proteomes" id="UP000703893">
    <property type="component" value="Unassembled WGS sequence"/>
</dbReference>
<comment type="caution">
    <text evidence="1">The sequence shown here is derived from an EMBL/GenBank/DDBJ whole genome shotgun (WGS) entry which is preliminary data.</text>
</comment>
<sequence>MAVGYIGRALLERQTLMAAARHAAREASLAATRSPLDKATGAGIVQQAGTAGARVAAISAAAQGRPAESAPPRWEPITGAHMSQLKFRPVGQYGLAMVAEKSETVDGLSMKFGIGLVLYGARAKERLGFLEPVRKATQGASQANPQPARGLTAPLEISASAYMPGELPAKSPAGIGLIELNPWIKKVLEEE</sequence>
<organism evidence="1 2">
    <name type="scientific">Candidatus Tanganyikabacteria bacterium</name>
    <dbReference type="NCBI Taxonomy" id="2961651"/>
    <lineage>
        <taxon>Bacteria</taxon>
        <taxon>Bacillati</taxon>
        <taxon>Candidatus Sericytochromatia</taxon>
        <taxon>Candidatus Tanganyikabacteria</taxon>
    </lineage>
</organism>